<dbReference type="SUPFAM" id="SSF49785">
    <property type="entry name" value="Galactose-binding domain-like"/>
    <property type="match status" value="1"/>
</dbReference>
<keyword evidence="2" id="KW-1185">Reference proteome</keyword>
<name>A0ABV4V884_9BACL</name>
<evidence type="ECO:0000313" key="1">
    <source>
        <dbReference type="EMBL" id="MFB0845769.1"/>
    </source>
</evidence>
<protein>
    <recommendedName>
        <fullName evidence="3">CBM-cenC domain-containing protein</fullName>
    </recommendedName>
</protein>
<reference evidence="1 2" key="1">
    <citation type="submission" date="2024-09" db="EMBL/GenBank/DDBJ databases">
        <authorList>
            <person name="Makale K.P.P."/>
            <person name="Makhzoum A."/>
            <person name="Rantong G."/>
            <person name="Rahube T.O."/>
        </authorList>
    </citation>
    <scope>NUCLEOTIDE SEQUENCE [LARGE SCALE GENOMIC DNA]</scope>
    <source>
        <strain evidence="1 2">KM_D13</strain>
    </source>
</reference>
<evidence type="ECO:0000313" key="2">
    <source>
        <dbReference type="Proteomes" id="UP001575622"/>
    </source>
</evidence>
<comment type="caution">
    <text evidence="1">The sequence shown here is derived from an EMBL/GenBank/DDBJ whole genome shotgun (WGS) entry which is preliminary data.</text>
</comment>
<gene>
    <name evidence="1" type="ORF">ACEU3E_26635</name>
</gene>
<dbReference type="Gene3D" id="2.60.120.260">
    <property type="entry name" value="Galactose-binding domain-like"/>
    <property type="match status" value="1"/>
</dbReference>
<dbReference type="EMBL" id="JBHDLN010000016">
    <property type="protein sequence ID" value="MFB0845769.1"/>
    <property type="molecule type" value="Genomic_DNA"/>
</dbReference>
<dbReference type="Proteomes" id="UP001575622">
    <property type="component" value="Unassembled WGS sequence"/>
</dbReference>
<organism evidence="1 2">
    <name type="scientific">Paenibacillus oleatilyticus</name>
    <dbReference type="NCBI Taxonomy" id="2594886"/>
    <lineage>
        <taxon>Bacteria</taxon>
        <taxon>Bacillati</taxon>
        <taxon>Bacillota</taxon>
        <taxon>Bacilli</taxon>
        <taxon>Bacillales</taxon>
        <taxon>Paenibacillaceae</taxon>
        <taxon>Paenibacillus</taxon>
    </lineage>
</organism>
<proteinExistence type="predicted"/>
<accession>A0ABV4V884</accession>
<evidence type="ECO:0008006" key="3">
    <source>
        <dbReference type="Google" id="ProtNLM"/>
    </source>
</evidence>
<sequence length="430" mass="45973">MPQQTMYPAAVNSLQTELTAAADATQTTITVSDASLLPAAPNLAVIGSDETAETIIYSGKSGNTLTGITRGFQGTAKAWGAGIKVARYFTAYDHDTFRGNIQDLGARMDAVESAFPLRSMLRQAIINGNFDVWQRGTSFTNPTNAQYTADRYNVIYGVTGSPLPTSIVHSRLTLTPGNVSQSAYGYRITVNGAGSGYGATDIYSIRHHIENGTRYLCGAGRKITVSFYARSDISGKKITIGALQNYGTGGSPSVQDVATPQGSQVFTLSSSWTRYSLSFVTATLVGKTFGTNNDDKITLVFYLMWGTSAGFGGAAETFGGPGNIDIAQVQVCAGDVALPFQPRHLSEELALCQRYYEYLDVARVRYLDAASGVVFSRDFRPKRVTPTVTITTINGVAPTLDSVKTSSLSLILTNTGITDSTYSLKLDAEL</sequence>
<dbReference type="RefSeq" id="WP_373955816.1">
    <property type="nucleotide sequence ID" value="NZ_JBHDLN010000016.1"/>
</dbReference>
<dbReference type="InterPro" id="IPR008979">
    <property type="entry name" value="Galactose-bd-like_sf"/>
</dbReference>